<comment type="subcellular location">
    <subcellularLocation>
        <location evidence="2 12">Mitochondrion inner membrane</location>
        <topology evidence="2 12">Multi-pass membrane protein</topology>
    </subcellularLocation>
</comment>
<name>A0A8X8M1P4_9NEOP</name>
<dbReference type="EC" id="7.1.1.2" evidence="13"/>
<evidence type="ECO:0000256" key="7">
    <source>
        <dbReference type="ARBA" id="ARBA00022792"/>
    </source>
</evidence>
<geneLocation type="mitochondrion" evidence="15"/>
<proteinExistence type="inferred from homology"/>
<dbReference type="GO" id="GO:0008137">
    <property type="term" value="F:NADH dehydrogenase (ubiquinone) activity"/>
    <property type="evidence" value="ECO:0007669"/>
    <property type="project" value="UniProtKB-EC"/>
</dbReference>
<keyword evidence="10 13" id="KW-0496">Mitochondrion</keyword>
<feature type="transmembrane region" description="Helical" evidence="14">
    <location>
        <begin position="291"/>
        <end position="312"/>
    </location>
</feature>
<dbReference type="Pfam" id="PF00146">
    <property type="entry name" value="NADHdh"/>
    <property type="match status" value="1"/>
</dbReference>
<evidence type="ECO:0000256" key="13">
    <source>
        <dbReference type="RuleBase" id="RU000473"/>
    </source>
</evidence>
<feature type="transmembrane region" description="Helical" evidence="14">
    <location>
        <begin position="106"/>
        <end position="127"/>
    </location>
</feature>
<evidence type="ECO:0000256" key="9">
    <source>
        <dbReference type="ARBA" id="ARBA00023075"/>
    </source>
</evidence>
<evidence type="ECO:0000256" key="4">
    <source>
        <dbReference type="ARBA" id="ARBA00021009"/>
    </source>
</evidence>
<evidence type="ECO:0000256" key="11">
    <source>
        <dbReference type="ARBA" id="ARBA00023136"/>
    </source>
</evidence>
<dbReference type="GO" id="GO:0009060">
    <property type="term" value="P:aerobic respiration"/>
    <property type="evidence" value="ECO:0007669"/>
    <property type="project" value="TreeGrafter"/>
</dbReference>
<protein>
    <recommendedName>
        <fullName evidence="4 13">NADH-ubiquinone oxidoreductase chain 1</fullName>
        <ecNumber evidence="13">7.1.1.2</ecNumber>
    </recommendedName>
</protein>
<keyword evidence="9 13" id="KW-0830">Ubiquinone</keyword>
<dbReference type="PROSITE" id="PS00668">
    <property type="entry name" value="COMPLEX1_ND1_2"/>
    <property type="match status" value="1"/>
</dbReference>
<dbReference type="GO" id="GO:0003954">
    <property type="term" value="F:NADH dehydrogenase activity"/>
    <property type="evidence" value="ECO:0007669"/>
    <property type="project" value="TreeGrafter"/>
</dbReference>
<reference evidence="15" key="1">
    <citation type="journal article" date="2022" name="Mol. Biol. Evol.">
        <title>Molecular phylogeny reveals the past transoceanic voyages of drywood termites (Isoptera, Kalotermitidae).</title>
        <authorList>
            <person name="Bucek A."/>
            <person name="Wang M."/>
            <person name="Sobotnik J."/>
            <person name="Hellemans S."/>
            <person name="Sillam-Dusses D."/>
            <person name="Mizumoto N."/>
            <person name="Stiblik P."/>
            <person name="Clitheroe C."/>
            <person name="Lu T."/>
            <person name="Gonzalez Plaza J.J."/>
            <person name="Mohagan A."/>
            <person name="Rafanomezantsoa J.J."/>
            <person name="Fisher B."/>
            <person name="Engel M.S."/>
            <person name="Roisin Y."/>
            <person name="Evans T.A."/>
            <person name="Scheffrahn R."/>
            <person name="Bourguignon T."/>
        </authorList>
    </citation>
    <scope>NUCLEOTIDE SEQUENCE</scope>
    <source>
        <strain evidence="15">CHI15-75</strain>
        <strain evidence="16">CHI15-80</strain>
    </source>
</reference>
<gene>
    <name evidence="15" type="primary">ND1</name>
</gene>
<keyword evidence="8 14" id="KW-1133">Transmembrane helix</keyword>
<feature type="transmembrane region" description="Helical" evidence="14">
    <location>
        <begin position="175"/>
        <end position="193"/>
    </location>
</feature>
<feature type="transmembrane region" description="Helical" evidence="14">
    <location>
        <begin position="6"/>
        <end position="28"/>
    </location>
</feature>
<keyword evidence="6 12" id="KW-0812">Transmembrane</keyword>
<keyword evidence="12" id="KW-0520">NAD</keyword>
<feature type="transmembrane region" description="Helical" evidence="14">
    <location>
        <begin position="147"/>
        <end position="168"/>
    </location>
</feature>
<dbReference type="EMBL" id="OM991325">
    <property type="protein sequence ID" value="URX53006.1"/>
    <property type="molecule type" value="Genomic_DNA"/>
</dbReference>
<keyword evidence="7" id="KW-0999">Mitochondrion inner membrane</keyword>
<organism evidence="15">
    <name type="scientific">Glyptotermes sp. 8 AB-2022a</name>
    <dbReference type="NCBI Taxonomy" id="2942731"/>
    <lineage>
        <taxon>Eukaryota</taxon>
        <taxon>Metazoa</taxon>
        <taxon>Ecdysozoa</taxon>
        <taxon>Arthropoda</taxon>
        <taxon>Hexapoda</taxon>
        <taxon>Insecta</taxon>
        <taxon>Pterygota</taxon>
        <taxon>Neoptera</taxon>
        <taxon>Polyneoptera</taxon>
        <taxon>Dictyoptera</taxon>
        <taxon>Blattodea</taxon>
        <taxon>Blattoidea</taxon>
        <taxon>Termitoidae</taxon>
        <taxon>Kalotermitidae</taxon>
        <taxon>Glyptotermitinae</taxon>
        <taxon>Glyptotermes</taxon>
    </lineage>
</organism>
<evidence type="ECO:0000256" key="10">
    <source>
        <dbReference type="ARBA" id="ARBA00023128"/>
    </source>
</evidence>
<comment type="catalytic activity">
    <reaction evidence="13">
        <text>a ubiquinone + NADH + 5 H(+)(in) = a ubiquinol + NAD(+) + 4 H(+)(out)</text>
        <dbReference type="Rhea" id="RHEA:29091"/>
        <dbReference type="Rhea" id="RHEA-COMP:9565"/>
        <dbReference type="Rhea" id="RHEA-COMP:9566"/>
        <dbReference type="ChEBI" id="CHEBI:15378"/>
        <dbReference type="ChEBI" id="CHEBI:16389"/>
        <dbReference type="ChEBI" id="CHEBI:17976"/>
        <dbReference type="ChEBI" id="CHEBI:57540"/>
        <dbReference type="ChEBI" id="CHEBI:57945"/>
        <dbReference type="EC" id="7.1.1.2"/>
    </reaction>
</comment>
<evidence type="ECO:0000256" key="6">
    <source>
        <dbReference type="ARBA" id="ARBA00022692"/>
    </source>
</evidence>
<dbReference type="PANTHER" id="PTHR11432">
    <property type="entry name" value="NADH DEHYDROGENASE SUBUNIT 1"/>
    <property type="match status" value="1"/>
</dbReference>
<feature type="transmembrane region" description="Helical" evidence="14">
    <location>
        <begin position="225"/>
        <end position="248"/>
    </location>
</feature>
<accession>A0A8X8M1P4</accession>
<evidence type="ECO:0000313" key="15">
    <source>
        <dbReference type="EMBL" id="URX53006.1"/>
    </source>
</evidence>
<dbReference type="GO" id="GO:0005743">
    <property type="term" value="C:mitochondrial inner membrane"/>
    <property type="evidence" value="ECO:0007669"/>
    <property type="project" value="UniProtKB-SubCell"/>
</dbReference>
<evidence type="ECO:0000256" key="14">
    <source>
        <dbReference type="SAM" id="Phobius"/>
    </source>
</evidence>
<evidence type="ECO:0000256" key="2">
    <source>
        <dbReference type="ARBA" id="ARBA00004448"/>
    </source>
</evidence>
<keyword evidence="11 14" id="KW-0472">Membrane</keyword>
<dbReference type="PANTHER" id="PTHR11432:SF3">
    <property type="entry name" value="NADH-UBIQUINONE OXIDOREDUCTASE CHAIN 1"/>
    <property type="match status" value="1"/>
</dbReference>
<comment type="similarity">
    <text evidence="3 12">Belongs to the complex I subunit 1 family.</text>
</comment>
<feature type="transmembrane region" description="Helical" evidence="14">
    <location>
        <begin position="74"/>
        <end position="94"/>
    </location>
</feature>
<feature type="transmembrane region" description="Helical" evidence="14">
    <location>
        <begin position="255"/>
        <end position="271"/>
    </location>
</feature>
<evidence type="ECO:0000256" key="5">
    <source>
        <dbReference type="ARBA" id="ARBA00022448"/>
    </source>
</evidence>
<dbReference type="InterPro" id="IPR001694">
    <property type="entry name" value="NADH_UbQ_OxRdtase_su1/FPO"/>
</dbReference>
<dbReference type="HAMAP" id="MF_01350">
    <property type="entry name" value="NDH1_NuoH"/>
    <property type="match status" value="1"/>
</dbReference>
<dbReference type="AlphaFoldDB" id="A0A8X8M1P4"/>
<evidence type="ECO:0000256" key="1">
    <source>
        <dbReference type="ARBA" id="ARBA00003257"/>
    </source>
</evidence>
<dbReference type="EMBL" id="OM991326">
    <property type="protein sequence ID" value="URX53019.1"/>
    <property type="molecule type" value="Genomic_DNA"/>
</dbReference>
<evidence type="ECO:0000256" key="12">
    <source>
        <dbReference type="RuleBase" id="RU000471"/>
    </source>
</evidence>
<keyword evidence="5" id="KW-0813">Transport</keyword>
<comment type="function">
    <text evidence="1">Core subunit of the mitochondrial membrane respiratory chain NADH dehydrogenase (Complex I) that is believed to belong to the minimal assembly required for catalysis. Complex I functions in the transfer of electrons from NADH to the respiratory chain. The immediate electron acceptor for the enzyme is believed to be ubiquinone.</text>
</comment>
<dbReference type="InterPro" id="IPR018086">
    <property type="entry name" value="NADH_UbQ_OxRdtase_su1_CS"/>
</dbReference>
<evidence type="ECO:0000256" key="8">
    <source>
        <dbReference type="ARBA" id="ARBA00022989"/>
    </source>
</evidence>
<evidence type="ECO:0000313" key="16">
    <source>
        <dbReference type="EMBL" id="URX53019.1"/>
    </source>
</evidence>
<evidence type="ECO:0000256" key="3">
    <source>
        <dbReference type="ARBA" id="ARBA00010535"/>
    </source>
</evidence>
<sequence>MLDLFFFVVIFVLLVICVLVGVAFMVLLERSVLGYVHIRKGPNSVGFVGIFQPFSDAIKLFTSEQYFPLVSNYLSYYFSPVFSLFLSLLVWVLIPYFSGFISFELGLLFFLCCMSLGVYTVMIAGWSSNSNYSLLGGLRSVAQTISYEVSLALILLSFVFLICSYSLMDFYYFQYYLWLIFFTFPLSFIWFISCLAETNRTPFDFAEGESELVSGFNVEYGAGGFALIFLAEYASILFMSLMFCVIFFGCDLYSLTFYIKLSFISYLFIWVRGTLPRFRYDSLMYLAWKSFLPLSLNYLLFFIGIKLLLLSFL</sequence>